<reference evidence="3 5" key="1">
    <citation type="submission" date="2017-09" db="EMBL/GenBank/DDBJ databases">
        <title>FDA dAtabase for Regulatory Grade micrObial Sequences (FDA-ARGOS): Supporting development and validation of Infectious Disease Dx tests.</title>
        <authorList>
            <person name="Minogue T."/>
            <person name="Wolcott M."/>
            <person name="Wasieloski L."/>
            <person name="Aguilar W."/>
            <person name="Moore D."/>
            <person name="Tallon L."/>
            <person name="Sadzewicz L."/>
            <person name="Ott S."/>
            <person name="Zhao X."/>
            <person name="Nagaraj S."/>
            <person name="Vavikolanu K."/>
            <person name="Aluvathingal J."/>
            <person name="Nadendla S."/>
            <person name="Sichtig H."/>
        </authorList>
    </citation>
    <scope>NUCLEOTIDE SEQUENCE [LARGE SCALE GENOMIC DNA]</scope>
    <source>
        <strain evidence="3 5">FDAARGOS_392</strain>
    </source>
</reference>
<proteinExistence type="predicted"/>
<organism evidence="3 5">
    <name type="scientific">Cedecea neteri</name>
    <dbReference type="NCBI Taxonomy" id="158822"/>
    <lineage>
        <taxon>Bacteria</taxon>
        <taxon>Pseudomonadati</taxon>
        <taxon>Pseudomonadota</taxon>
        <taxon>Gammaproteobacteria</taxon>
        <taxon>Enterobacterales</taxon>
        <taxon>Enterobacteriaceae</taxon>
        <taxon>Cedecea</taxon>
    </lineage>
</organism>
<dbReference type="EMBL" id="UAVU01000003">
    <property type="protein sequence ID" value="SQA99405.1"/>
    <property type="molecule type" value="Genomic_DNA"/>
</dbReference>
<keyword evidence="1" id="KW-0238">DNA-binding</keyword>
<evidence type="ECO:0000313" key="5">
    <source>
        <dbReference type="Proteomes" id="UP000217979"/>
    </source>
</evidence>
<dbReference type="Proteomes" id="UP000251197">
    <property type="component" value="Unassembled WGS sequence"/>
</dbReference>
<dbReference type="InterPro" id="IPR016032">
    <property type="entry name" value="Sig_transdc_resp-reg_C-effctor"/>
</dbReference>
<dbReference type="SUPFAM" id="SSF46894">
    <property type="entry name" value="C-terminal effector domain of the bipartite response regulators"/>
    <property type="match status" value="1"/>
</dbReference>
<evidence type="ECO:0000313" key="4">
    <source>
        <dbReference type="EMBL" id="SQA99405.1"/>
    </source>
</evidence>
<gene>
    <name evidence="3" type="ORF">CO704_02390</name>
    <name evidence="4" type="ORF">NCTC12120_03323</name>
</gene>
<dbReference type="STRING" id="158822.LH23_02280"/>
<dbReference type="GO" id="GO:0006355">
    <property type="term" value="P:regulation of DNA-templated transcription"/>
    <property type="evidence" value="ECO:0007669"/>
    <property type="project" value="InterPro"/>
</dbReference>
<dbReference type="Proteomes" id="UP000217979">
    <property type="component" value="Chromosome"/>
</dbReference>
<sequence>MLTVAICERNSHFANGIKIIIQQLCHQFSETYHFLPLAHQDVADLVFFALDDNWSTANCYKIPQTTRHQRVILICKKQDQENLMFRPCLYMLPSIYREDEVEDVRLKLAPWVDPERRKKNTLPVPTSICHYCTTRHFSMQERELLKLMACGYSLIDAAFIMHIDENAARDKRLSIMKKLNIKSQYKLMNYIKLNLPFLLD</sequence>
<reference evidence="4 6" key="2">
    <citation type="submission" date="2018-06" db="EMBL/GenBank/DDBJ databases">
        <authorList>
            <consortium name="Pathogen Informatics"/>
            <person name="Doyle S."/>
        </authorList>
    </citation>
    <scope>NUCLEOTIDE SEQUENCE [LARGE SCALE GENOMIC DNA]</scope>
    <source>
        <strain evidence="4 6">NCTC12120</strain>
    </source>
</reference>
<feature type="domain" description="HTH luxR-type" evidence="2">
    <location>
        <begin position="134"/>
        <end position="191"/>
    </location>
</feature>
<dbReference type="NCBIfam" id="NF011748">
    <property type="entry name" value="PRK15201.1"/>
    <property type="match status" value="1"/>
</dbReference>
<dbReference type="SMART" id="SM00421">
    <property type="entry name" value="HTH_LUXR"/>
    <property type="match status" value="1"/>
</dbReference>
<dbReference type="GO" id="GO:0003677">
    <property type="term" value="F:DNA binding"/>
    <property type="evidence" value="ECO:0007669"/>
    <property type="project" value="UniProtKB-KW"/>
</dbReference>
<dbReference type="EMBL" id="CP023525">
    <property type="protein sequence ID" value="ATF91012.1"/>
    <property type="molecule type" value="Genomic_DNA"/>
</dbReference>
<dbReference type="RefSeq" id="WP_061277245.1">
    <property type="nucleotide sequence ID" value="NZ_CP023525.1"/>
</dbReference>
<dbReference type="Gene3D" id="1.10.10.10">
    <property type="entry name" value="Winged helix-like DNA-binding domain superfamily/Winged helix DNA-binding domain"/>
    <property type="match status" value="1"/>
</dbReference>
<evidence type="ECO:0000313" key="3">
    <source>
        <dbReference type="EMBL" id="ATF91012.1"/>
    </source>
</evidence>
<protein>
    <submittedName>
        <fullName evidence="3">Fimbriae biosynthesis transcriptional regulator FimW</fullName>
    </submittedName>
    <submittedName>
        <fullName evidence="4">Fimbriae regulatory protein FimW</fullName>
    </submittedName>
</protein>
<accession>A0A291DTI0</accession>
<dbReference type="InterPro" id="IPR036388">
    <property type="entry name" value="WH-like_DNA-bd_sf"/>
</dbReference>
<evidence type="ECO:0000313" key="6">
    <source>
        <dbReference type="Proteomes" id="UP000251197"/>
    </source>
</evidence>
<evidence type="ECO:0000256" key="1">
    <source>
        <dbReference type="ARBA" id="ARBA00023125"/>
    </source>
</evidence>
<dbReference type="AlphaFoldDB" id="A0A291DTI0"/>
<evidence type="ECO:0000259" key="2">
    <source>
        <dbReference type="SMART" id="SM00421"/>
    </source>
</evidence>
<name>A0A291DTI0_9ENTR</name>
<dbReference type="InterPro" id="IPR000792">
    <property type="entry name" value="Tscrpt_reg_LuxR_C"/>
</dbReference>